<dbReference type="STRING" id="297318.BK138_11390"/>
<keyword evidence="2" id="KW-1185">Reference proteome</keyword>
<dbReference type="InterPro" id="IPR025394">
    <property type="entry name" value="DUF4127"/>
</dbReference>
<comment type="caution">
    <text evidence="1">The sequence shown here is derived from an EMBL/GenBank/DDBJ whole genome shotgun (WGS) entry which is preliminary data.</text>
</comment>
<reference evidence="1 2" key="1">
    <citation type="submission" date="2016-11" db="EMBL/GenBank/DDBJ databases">
        <title>Paenibacillus species isolates.</title>
        <authorList>
            <person name="Beno S.M."/>
        </authorList>
    </citation>
    <scope>NUCLEOTIDE SEQUENCE [LARGE SCALE GENOMIC DNA]</scope>
    <source>
        <strain evidence="1 2">FSL R5-0378</strain>
    </source>
</reference>
<name>A0A1R1ETW9_9BACL</name>
<dbReference type="Pfam" id="PF13552">
    <property type="entry name" value="DUF4127"/>
    <property type="match status" value="1"/>
</dbReference>
<evidence type="ECO:0000313" key="1">
    <source>
        <dbReference type="EMBL" id="OMF55296.1"/>
    </source>
</evidence>
<evidence type="ECO:0008006" key="3">
    <source>
        <dbReference type="Google" id="ProtNLM"/>
    </source>
</evidence>
<dbReference type="Proteomes" id="UP000187172">
    <property type="component" value="Unassembled WGS sequence"/>
</dbReference>
<dbReference type="RefSeq" id="WP_076169691.1">
    <property type="nucleotide sequence ID" value="NZ_MRTP01000002.1"/>
</dbReference>
<accession>A0A1R1ETW9</accession>
<dbReference type="AlphaFoldDB" id="A0A1R1ETW9"/>
<dbReference type="EMBL" id="MRTP01000002">
    <property type="protein sequence ID" value="OMF55296.1"/>
    <property type="molecule type" value="Genomic_DNA"/>
</dbReference>
<organism evidence="1 2">
    <name type="scientific">Paenibacillus rhizosphaerae</name>
    <dbReference type="NCBI Taxonomy" id="297318"/>
    <lineage>
        <taxon>Bacteria</taxon>
        <taxon>Bacillati</taxon>
        <taxon>Bacillota</taxon>
        <taxon>Bacilli</taxon>
        <taxon>Bacillales</taxon>
        <taxon>Paenibacillaceae</taxon>
        <taxon>Paenibacillus</taxon>
    </lineage>
</organism>
<gene>
    <name evidence="1" type="ORF">BK138_11390</name>
</gene>
<proteinExistence type="predicted"/>
<protein>
    <recommendedName>
        <fullName evidence="3">DUF4127 family protein</fullName>
    </recommendedName>
</protein>
<sequence length="566" mass="62797">MKKVLYVPLDDRPANLDDVIVQGRSAGIQLIVPDREDIANRLDSKAVAEGGQLVSTSSPTYGKTRNIRRFIREHAAQADGFIISTDMLAYGGLIGSRRLRSSAGGAYPDYDPETTKLLDVVREVKRAYPHKPVYVLDTIMRLATTVFVEGLTQAAYDEARAFAQQPRAVATTFEGILEGYDTKPDGTSFGEPTLFDKEQYYNARRHKFKTNRYIIERLVREGYVDFLAVGVDDSYTQGVQANEIAYLEAFVNEHLGGTGGQNPDKAIILPDADALGYSLLGRMAKELHRYSSRPKYGVKYFGPDGSTIVNPYEYMSVHDNIRHHVDIVGGEFVDTAAYDIEIVAVTSASEIGAAVSRMEENSAGRIPTLVIDFVGGGAADATVTEALLDSVSTGQLLGYSAWNTAGNKIGMALGMAQARFVYLGTEKRPPALQEAVNAHGSLLFKRFLKDYYYKKITIAEIRTYSRAHTLYSNVPYADQNIRLFNSPEDYKVLVEMLRERMQANTEALAARKAFELGVSQNVWRIKPSGWSYATYACATLDYDNPAFIWERAFEITLGPEVTLKEC</sequence>
<evidence type="ECO:0000313" key="2">
    <source>
        <dbReference type="Proteomes" id="UP000187172"/>
    </source>
</evidence>